<dbReference type="InterPro" id="IPR010445">
    <property type="entry name" value="LapA_dom"/>
</dbReference>
<feature type="transmembrane region" description="Helical" evidence="6">
    <location>
        <begin position="99"/>
        <end position="122"/>
    </location>
</feature>
<evidence type="ECO:0000256" key="3">
    <source>
        <dbReference type="ARBA" id="ARBA00022989"/>
    </source>
</evidence>
<evidence type="ECO:0000259" key="7">
    <source>
        <dbReference type="Pfam" id="PF06305"/>
    </source>
</evidence>
<evidence type="ECO:0000313" key="9">
    <source>
        <dbReference type="Proteomes" id="UP000182054"/>
    </source>
</evidence>
<dbReference type="EMBL" id="FOJN01000015">
    <property type="protein sequence ID" value="SFA60414.1"/>
    <property type="molecule type" value="Genomic_DNA"/>
</dbReference>
<keyword evidence="4 6" id="KW-0472">Membrane</keyword>
<accession>A0A1I0U8S2</accession>
<evidence type="ECO:0000256" key="1">
    <source>
        <dbReference type="ARBA" id="ARBA00022475"/>
    </source>
</evidence>
<dbReference type="AlphaFoldDB" id="A0A1I0U8S2"/>
<evidence type="ECO:0000256" key="4">
    <source>
        <dbReference type="ARBA" id="ARBA00023136"/>
    </source>
</evidence>
<evidence type="ECO:0000256" key="2">
    <source>
        <dbReference type="ARBA" id="ARBA00022692"/>
    </source>
</evidence>
<dbReference type="GeneID" id="85487216"/>
<protein>
    <submittedName>
        <fullName evidence="8">Uncharacterized integral membrane protein</fullName>
    </submittedName>
</protein>
<feature type="region of interest" description="Disordered" evidence="5">
    <location>
        <begin position="1"/>
        <end position="51"/>
    </location>
</feature>
<proteinExistence type="predicted"/>
<feature type="domain" description="Lipopolysaccharide assembly protein A" evidence="7">
    <location>
        <begin position="80"/>
        <end position="131"/>
    </location>
</feature>
<feature type="compositionally biased region" description="Low complexity" evidence="5">
    <location>
        <begin position="1"/>
        <end position="41"/>
    </location>
</feature>
<dbReference type="GO" id="GO:0005886">
    <property type="term" value="C:plasma membrane"/>
    <property type="evidence" value="ECO:0007669"/>
    <property type="project" value="InterPro"/>
</dbReference>
<sequence>MSRTSSGAADSAASDPTDPTSSALPGSGLDSGGSDVAVSDSRLPAGKTPDGVKHTRAAALYTGLVVGAIVLVVLMVFILQNLDSVPIHLFGWTFDLPVGIGMLLAAVAGALVMATAGGVRILQVRRAAKRK</sequence>
<keyword evidence="1" id="KW-1003">Cell membrane</keyword>
<feature type="transmembrane region" description="Helical" evidence="6">
    <location>
        <begin position="58"/>
        <end position="79"/>
    </location>
</feature>
<evidence type="ECO:0000313" key="8">
    <source>
        <dbReference type="EMBL" id="SFA60414.1"/>
    </source>
</evidence>
<dbReference type="RefSeq" id="WP_082895112.1">
    <property type="nucleotide sequence ID" value="NZ_FOJN01000015.1"/>
</dbReference>
<gene>
    <name evidence="8" type="ORF">SAMN05444374_11556</name>
</gene>
<reference evidence="8 9" key="1">
    <citation type="submission" date="2016-10" db="EMBL/GenBank/DDBJ databases">
        <authorList>
            <person name="de Groot N.N."/>
        </authorList>
    </citation>
    <scope>NUCLEOTIDE SEQUENCE [LARGE SCALE GENOMIC DNA]</scope>
    <source>
        <strain evidence="8 9">DSM 44908</strain>
    </source>
</reference>
<organism evidence="8 9">
    <name type="scientific">Rhodococcoides kroppenstedtii</name>
    <dbReference type="NCBI Taxonomy" id="293050"/>
    <lineage>
        <taxon>Bacteria</taxon>
        <taxon>Bacillati</taxon>
        <taxon>Actinomycetota</taxon>
        <taxon>Actinomycetes</taxon>
        <taxon>Mycobacteriales</taxon>
        <taxon>Nocardiaceae</taxon>
        <taxon>Rhodococcoides</taxon>
    </lineage>
</organism>
<evidence type="ECO:0000256" key="5">
    <source>
        <dbReference type="SAM" id="MobiDB-lite"/>
    </source>
</evidence>
<dbReference type="Pfam" id="PF06305">
    <property type="entry name" value="LapA_dom"/>
    <property type="match status" value="1"/>
</dbReference>
<dbReference type="Proteomes" id="UP000182054">
    <property type="component" value="Unassembled WGS sequence"/>
</dbReference>
<name>A0A1I0U8S2_9NOCA</name>
<keyword evidence="3 6" id="KW-1133">Transmembrane helix</keyword>
<keyword evidence="2 6" id="KW-0812">Transmembrane</keyword>
<evidence type="ECO:0000256" key="6">
    <source>
        <dbReference type="SAM" id="Phobius"/>
    </source>
</evidence>